<feature type="transmembrane region" description="Helical" evidence="1">
    <location>
        <begin position="94"/>
        <end position="114"/>
    </location>
</feature>
<gene>
    <name evidence="2" type="ORF">LG632_26405</name>
</gene>
<proteinExistence type="predicted"/>
<organism evidence="2 3">
    <name type="scientific">Streptomyces antimicrobicus</name>
    <dbReference type="NCBI Taxonomy" id="2883108"/>
    <lineage>
        <taxon>Bacteria</taxon>
        <taxon>Bacillati</taxon>
        <taxon>Actinomycetota</taxon>
        <taxon>Actinomycetes</taxon>
        <taxon>Kitasatosporales</taxon>
        <taxon>Streptomycetaceae</taxon>
        <taxon>Streptomyces</taxon>
    </lineage>
</organism>
<keyword evidence="3" id="KW-1185">Reference proteome</keyword>
<keyword evidence="1" id="KW-1133">Transmembrane helix</keyword>
<evidence type="ECO:0000313" key="2">
    <source>
        <dbReference type="EMBL" id="MCB5182878.1"/>
    </source>
</evidence>
<protein>
    <submittedName>
        <fullName evidence="2">Uncharacterized protein</fullName>
    </submittedName>
</protein>
<reference evidence="2 3" key="1">
    <citation type="submission" date="2021-10" db="EMBL/GenBank/DDBJ databases">
        <title>Streptomyces sp. strain SMC 277, a novel streptomycete isolated from soil.</title>
        <authorList>
            <person name="Chanama M."/>
        </authorList>
    </citation>
    <scope>NUCLEOTIDE SEQUENCE [LARGE SCALE GENOMIC DNA]</scope>
    <source>
        <strain evidence="2 3">SMC 277</strain>
    </source>
</reference>
<sequence length="116" mass="11474">MSGSAWACAGALTLVAAALVAVRWAAGALLPGLPPLPCDLPAPAYVAVLVGFAGGQVAADLPLRLGPGHFALLCGPLLITAAACGAQQRRPDLVWAPLLTTAVALVVGFLVVGLTV</sequence>
<keyword evidence="1" id="KW-0472">Membrane</keyword>
<accession>A0ABS8BE23</accession>
<keyword evidence="1" id="KW-0812">Transmembrane</keyword>
<name>A0ABS8BE23_9ACTN</name>
<comment type="caution">
    <text evidence="2">The sequence shown here is derived from an EMBL/GenBank/DDBJ whole genome shotgun (WGS) entry which is preliminary data.</text>
</comment>
<dbReference type="RefSeq" id="WP_226730055.1">
    <property type="nucleotide sequence ID" value="NZ_JAJAUY010000156.1"/>
</dbReference>
<feature type="transmembrane region" description="Helical" evidence="1">
    <location>
        <begin position="70"/>
        <end position="88"/>
    </location>
</feature>
<dbReference type="Proteomes" id="UP001199054">
    <property type="component" value="Unassembled WGS sequence"/>
</dbReference>
<evidence type="ECO:0000256" key="1">
    <source>
        <dbReference type="SAM" id="Phobius"/>
    </source>
</evidence>
<evidence type="ECO:0000313" key="3">
    <source>
        <dbReference type="Proteomes" id="UP001199054"/>
    </source>
</evidence>
<dbReference type="EMBL" id="JAJAUY010000156">
    <property type="protein sequence ID" value="MCB5182878.1"/>
    <property type="molecule type" value="Genomic_DNA"/>
</dbReference>